<keyword evidence="2" id="KW-1185">Reference proteome</keyword>
<name>A0A192H0Q3_9LACO</name>
<dbReference type="AlphaFoldDB" id="A0A192H0Q3"/>
<dbReference type="SUPFAM" id="SSF51161">
    <property type="entry name" value="Trimeric LpxA-like enzymes"/>
    <property type="match status" value="1"/>
</dbReference>
<dbReference type="InterPro" id="IPR011004">
    <property type="entry name" value="Trimer_LpxA-like_sf"/>
</dbReference>
<dbReference type="EMBL" id="CP014873">
    <property type="protein sequence ID" value="ANK61858.1"/>
    <property type="molecule type" value="Genomic_DNA"/>
</dbReference>
<accession>A0A192H0Q3</accession>
<dbReference type="RefSeq" id="WP_068279438.1">
    <property type="nucleotide sequence ID" value="NZ_CP014873.1"/>
</dbReference>
<dbReference type="Gene3D" id="2.160.10.10">
    <property type="entry name" value="Hexapeptide repeat proteins"/>
    <property type="match status" value="1"/>
</dbReference>
<sequence>MAAGSIVVKNVPPYAIIGGNPAKVIKYRFLPETIQKLLLIDFSVLEPDFFIQHRQRLAQMDIDRDVDDL</sequence>
<proteinExistence type="predicted"/>
<evidence type="ECO:0000313" key="1">
    <source>
        <dbReference type="EMBL" id="ANK61858.1"/>
    </source>
</evidence>
<gene>
    <name evidence="1" type="ORF">AYR53_03180</name>
</gene>
<protein>
    <recommendedName>
        <fullName evidence="3">Chloramphenicol acetyltransferase</fullName>
    </recommendedName>
</protein>
<evidence type="ECO:0000313" key="2">
    <source>
        <dbReference type="Proteomes" id="UP000078582"/>
    </source>
</evidence>
<dbReference type="Proteomes" id="UP000078582">
    <property type="component" value="Chromosome"/>
</dbReference>
<dbReference type="STRING" id="375175.AYR53_03180"/>
<reference evidence="1 2" key="1">
    <citation type="submission" date="2016-03" db="EMBL/GenBank/DDBJ databases">
        <title>Pediococcus and Lactobacillus from brewery environment - whole genome sequencing and assembly.</title>
        <authorList>
            <person name="Behr J."/>
            <person name="Geissler A.J."/>
            <person name="Vogel R.F."/>
        </authorList>
    </citation>
    <scope>NUCLEOTIDE SEQUENCE [LARGE SCALE GENOMIC DNA]</scope>
    <source>
        <strain evidence="1 2">TMW 1.1989</strain>
    </source>
</reference>
<evidence type="ECO:0008006" key="3">
    <source>
        <dbReference type="Google" id="ProtNLM"/>
    </source>
</evidence>
<organism evidence="1 2">
    <name type="scientific">Loigolactobacillus backii</name>
    <dbReference type="NCBI Taxonomy" id="375175"/>
    <lineage>
        <taxon>Bacteria</taxon>
        <taxon>Bacillati</taxon>
        <taxon>Bacillota</taxon>
        <taxon>Bacilli</taxon>
        <taxon>Lactobacillales</taxon>
        <taxon>Lactobacillaceae</taxon>
        <taxon>Loigolactobacillus</taxon>
    </lineage>
</organism>
<dbReference type="OrthoDB" id="9801697at2"/>
<dbReference type="GeneID" id="98907109"/>